<reference evidence="3" key="1">
    <citation type="journal article" date="2014" name="Proc. Natl. Acad. Sci. U.S.A.">
        <title>Extensive sampling of basidiomycete genomes demonstrates inadequacy of the white-rot/brown-rot paradigm for wood decay fungi.</title>
        <authorList>
            <person name="Riley R."/>
            <person name="Salamov A.A."/>
            <person name="Brown D.W."/>
            <person name="Nagy L.G."/>
            <person name="Floudas D."/>
            <person name="Held B.W."/>
            <person name="Levasseur A."/>
            <person name="Lombard V."/>
            <person name="Morin E."/>
            <person name="Otillar R."/>
            <person name="Lindquist E.A."/>
            <person name="Sun H."/>
            <person name="LaButti K.M."/>
            <person name="Schmutz J."/>
            <person name="Jabbour D."/>
            <person name="Luo H."/>
            <person name="Baker S.E."/>
            <person name="Pisabarro A.G."/>
            <person name="Walton J.D."/>
            <person name="Blanchette R.A."/>
            <person name="Henrissat B."/>
            <person name="Martin F."/>
            <person name="Cullen D."/>
            <person name="Hibbett D.S."/>
            <person name="Grigoriev I.V."/>
        </authorList>
    </citation>
    <scope>NUCLEOTIDE SEQUENCE [LARGE SCALE GENOMIC DNA]</scope>
    <source>
        <strain evidence="3">CBS 339.88</strain>
    </source>
</reference>
<dbReference type="EMBL" id="KL142595">
    <property type="protein sequence ID" value="KDR64999.1"/>
    <property type="molecule type" value="Genomic_DNA"/>
</dbReference>
<feature type="compositionally biased region" description="Acidic residues" evidence="1">
    <location>
        <begin position="540"/>
        <end position="559"/>
    </location>
</feature>
<name>A0A067SB80_GALM3</name>
<sequence length="559" mass="61762">MEGTIDFTAQALVPSRVRKACAAVWLAFQPLLAPLMALPQTLLSRADALDALTNQYANLSFLFNIYRVPGIVEPFNVRRVRNWVYRFLPRLSSSQRAIFTPLLPIRAPDFNSPDLNDLYPMEVTDFDVFLECQPTLPPPQQPPPPSPVASAGVLPSGRTSQGNESDAEPEPRPNKKPKISPPSPSLDLDNMTLILPGSEMPSRPRRSTRSLREEALGKIPVVDDAADATFVPSSSVSKHKSQSESKSKSKSQTPGTSSKRKAASMDASPPPRTIKESSVVRQLNRQLALSNNPGVDINEPGPVRVDLLTFDDVKRLAADHRVPDYRCQSCRDVDRKNCTFRGLHQPCAPCFKSKNTRCDFQLKPHDKIRSGNLAHEVGAASLARLREVIRLCEREAGQRALLISAILIHDTKIHEYHLEGRDIIYEMLRRDESYNLEKVIQREDGVLSALWNAFRSDPLDFDPMDEALSVFTGNAPLSDFLRFVPDSVSEDVLHALNACIADGSSEDDTDAEAGPSGSRPSGSRVRHRSPSASVSHLVDIEAEEASSDEESDGIMDFDE</sequence>
<organism evidence="2 3">
    <name type="scientific">Galerina marginata (strain CBS 339.88)</name>
    <dbReference type="NCBI Taxonomy" id="685588"/>
    <lineage>
        <taxon>Eukaryota</taxon>
        <taxon>Fungi</taxon>
        <taxon>Dikarya</taxon>
        <taxon>Basidiomycota</taxon>
        <taxon>Agaricomycotina</taxon>
        <taxon>Agaricomycetes</taxon>
        <taxon>Agaricomycetidae</taxon>
        <taxon>Agaricales</taxon>
        <taxon>Agaricineae</taxon>
        <taxon>Strophariaceae</taxon>
        <taxon>Galerina</taxon>
    </lineage>
</organism>
<accession>A0A067SB80</accession>
<proteinExistence type="predicted"/>
<evidence type="ECO:0000256" key="1">
    <source>
        <dbReference type="SAM" id="MobiDB-lite"/>
    </source>
</evidence>
<gene>
    <name evidence="2" type="ORF">GALMADRAFT_149086</name>
</gene>
<protein>
    <submittedName>
        <fullName evidence="2">Uncharacterized protein</fullName>
    </submittedName>
</protein>
<feature type="compositionally biased region" description="Pro residues" evidence="1">
    <location>
        <begin position="135"/>
        <end position="147"/>
    </location>
</feature>
<dbReference type="HOGENOM" id="CLU_495262_0_0_1"/>
<feature type="region of interest" description="Disordered" evidence="1">
    <location>
        <begin position="132"/>
        <end position="211"/>
    </location>
</feature>
<dbReference type="Proteomes" id="UP000027222">
    <property type="component" value="Unassembled WGS sequence"/>
</dbReference>
<keyword evidence="3" id="KW-1185">Reference proteome</keyword>
<feature type="region of interest" description="Disordered" evidence="1">
    <location>
        <begin position="503"/>
        <end position="559"/>
    </location>
</feature>
<feature type="region of interest" description="Disordered" evidence="1">
    <location>
        <begin position="230"/>
        <end position="279"/>
    </location>
</feature>
<evidence type="ECO:0000313" key="3">
    <source>
        <dbReference type="Proteomes" id="UP000027222"/>
    </source>
</evidence>
<feature type="compositionally biased region" description="Low complexity" evidence="1">
    <location>
        <begin position="514"/>
        <end position="523"/>
    </location>
</feature>
<dbReference type="AlphaFoldDB" id="A0A067SB80"/>
<evidence type="ECO:0000313" key="2">
    <source>
        <dbReference type="EMBL" id="KDR64999.1"/>
    </source>
</evidence>